<reference evidence="4 5" key="1">
    <citation type="submission" date="2016-10" db="EMBL/GenBank/DDBJ databases">
        <title>Silvanigrella aquatica sp. nov., isolated from a freshwater lake located in the Black Forest, Germany, description of Silvanigrellaceae fam. nov., Silvanigrellales ord. nov., reclassification of the order Bdellovibrionales in the class Oligoflexia, reclassification of the families Bacteriovoracaceae and Halobacteriovoraceae in the new order Bacteriovoracales ord. nov., and reclassification of the family Pseudobacteriovoracaceae in the order Oligoflexiales.</title>
        <authorList>
            <person name="Hahn M.W."/>
            <person name="Schmidt J."/>
            <person name="Koll U."/>
            <person name="Rohde M."/>
            <person name="Verbag S."/>
            <person name="Pitt A."/>
            <person name="Nakai R."/>
            <person name="Naganuma T."/>
            <person name="Lang E."/>
        </authorList>
    </citation>
    <scope>NUCLEOTIDE SEQUENCE [LARGE SCALE GENOMIC DNA]</scope>
    <source>
        <strain evidence="4 5">MWH-Nonnen-W8red</strain>
    </source>
</reference>
<dbReference type="InterPro" id="IPR003329">
    <property type="entry name" value="Cytidylyl_trans"/>
</dbReference>
<keyword evidence="5" id="KW-1185">Reference proteome</keyword>
<keyword evidence="2 4" id="KW-0548">Nucleotidyltransferase</keyword>
<dbReference type="NCBIfam" id="NF009905">
    <property type="entry name" value="PRK13368.1"/>
    <property type="match status" value="1"/>
</dbReference>
<dbReference type="SUPFAM" id="SSF53448">
    <property type="entry name" value="Nucleotide-diphospho-sugar transferases"/>
    <property type="match status" value="1"/>
</dbReference>
<dbReference type="NCBIfam" id="TIGR00466">
    <property type="entry name" value="kdsB"/>
    <property type="match status" value="1"/>
</dbReference>
<dbReference type="AlphaFoldDB" id="A0A1L4D2Z9"/>
<protein>
    <submittedName>
        <fullName evidence="4">3-deoxy-D-manno-octulosonate cytidylyltransferase</fullName>
    </submittedName>
</protein>
<dbReference type="GO" id="GO:0008690">
    <property type="term" value="F:3-deoxy-manno-octulosonate cytidylyltransferase activity"/>
    <property type="evidence" value="ECO:0007669"/>
    <property type="project" value="InterPro"/>
</dbReference>
<dbReference type="RefSeq" id="WP_148698324.1">
    <property type="nucleotide sequence ID" value="NZ_CP017834.1"/>
</dbReference>
<dbReference type="STRING" id="1915309.AXG55_11930"/>
<dbReference type="CDD" id="cd02517">
    <property type="entry name" value="CMP-KDO-Synthetase"/>
    <property type="match status" value="1"/>
</dbReference>
<dbReference type="InterPro" id="IPR004528">
    <property type="entry name" value="KdsB"/>
</dbReference>
<dbReference type="GO" id="GO:0005829">
    <property type="term" value="C:cytosol"/>
    <property type="evidence" value="ECO:0007669"/>
    <property type="project" value="TreeGrafter"/>
</dbReference>
<keyword evidence="1 4" id="KW-0808">Transferase</keyword>
<keyword evidence="3" id="KW-0448">Lipopolysaccharide biosynthesis</keyword>
<dbReference type="InterPro" id="IPR029044">
    <property type="entry name" value="Nucleotide-diphossugar_trans"/>
</dbReference>
<evidence type="ECO:0000256" key="2">
    <source>
        <dbReference type="ARBA" id="ARBA00022695"/>
    </source>
</evidence>
<evidence type="ECO:0000256" key="3">
    <source>
        <dbReference type="ARBA" id="ARBA00022985"/>
    </source>
</evidence>
<sequence>MHICIIPARMGSSRFPNKPLAPILGIPMLGHVALRCKLEPLFDLVAVATCDQEIFEYCASIGVKAVMTSNRHERASDRIQEALIFLEKKLTEKVTSVTMVQGDEPMVTPSMLKTALSALYSSKSNIVNLCSEIETIEEFCSPNCVKVVLDKNQYALYFSREAVPSISKFKGKIKPLKQVCIIPFQRNFLIEYSNLPPTPLEEIESIDMLRVLEHGMNIYCEIINEKSWPVDVPEDIIRVEKALSTCPLLSRYIK</sequence>
<accession>A0A1L4D2Z9</accession>
<dbReference type="PANTHER" id="PTHR42866:SF2">
    <property type="entry name" value="3-DEOXY-MANNO-OCTULOSONATE CYTIDYLYLTRANSFERASE, MITOCHONDRIAL"/>
    <property type="match status" value="1"/>
</dbReference>
<evidence type="ECO:0000313" key="4">
    <source>
        <dbReference type="EMBL" id="APJ04576.1"/>
    </source>
</evidence>
<dbReference type="NCBIfam" id="NF003952">
    <property type="entry name" value="PRK05450.1-5"/>
    <property type="match status" value="1"/>
</dbReference>
<evidence type="ECO:0000313" key="5">
    <source>
        <dbReference type="Proteomes" id="UP000184731"/>
    </source>
</evidence>
<dbReference type="Pfam" id="PF02348">
    <property type="entry name" value="CTP_transf_3"/>
    <property type="match status" value="1"/>
</dbReference>
<dbReference type="Proteomes" id="UP000184731">
    <property type="component" value="Chromosome"/>
</dbReference>
<dbReference type="KEGG" id="saqi:AXG55_11930"/>
<dbReference type="PANTHER" id="PTHR42866">
    <property type="entry name" value="3-DEOXY-MANNO-OCTULOSONATE CYTIDYLYLTRANSFERASE"/>
    <property type="match status" value="1"/>
</dbReference>
<evidence type="ECO:0000256" key="1">
    <source>
        <dbReference type="ARBA" id="ARBA00022679"/>
    </source>
</evidence>
<dbReference type="GO" id="GO:0009103">
    <property type="term" value="P:lipopolysaccharide biosynthetic process"/>
    <property type="evidence" value="ECO:0007669"/>
    <property type="project" value="UniProtKB-KW"/>
</dbReference>
<proteinExistence type="predicted"/>
<dbReference type="Gene3D" id="3.90.550.10">
    <property type="entry name" value="Spore Coat Polysaccharide Biosynthesis Protein SpsA, Chain A"/>
    <property type="match status" value="1"/>
</dbReference>
<name>A0A1L4D2Z9_9BACT</name>
<gene>
    <name evidence="4" type="ORF">AXG55_11930</name>
</gene>
<organism evidence="4 5">
    <name type="scientific">Silvanigrella aquatica</name>
    <dbReference type="NCBI Taxonomy" id="1915309"/>
    <lineage>
        <taxon>Bacteria</taxon>
        <taxon>Pseudomonadati</taxon>
        <taxon>Bdellovibrionota</taxon>
        <taxon>Oligoflexia</taxon>
        <taxon>Silvanigrellales</taxon>
        <taxon>Silvanigrellaceae</taxon>
        <taxon>Silvanigrella</taxon>
    </lineage>
</organism>
<dbReference type="OrthoDB" id="5295279at2"/>
<dbReference type="EMBL" id="CP017834">
    <property type="protein sequence ID" value="APJ04576.1"/>
    <property type="molecule type" value="Genomic_DNA"/>
</dbReference>